<protein>
    <submittedName>
        <fullName evidence="2">Uncharacterized protein</fullName>
    </submittedName>
</protein>
<feature type="compositionally biased region" description="Basic and acidic residues" evidence="1">
    <location>
        <begin position="103"/>
        <end position="116"/>
    </location>
</feature>
<keyword evidence="3" id="KW-1185">Reference proteome</keyword>
<evidence type="ECO:0000256" key="1">
    <source>
        <dbReference type="SAM" id="MobiDB-lite"/>
    </source>
</evidence>
<gene>
    <name evidence="2" type="ORF">H8700_07140</name>
</gene>
<accession>A0ABR7MUL0</accession>
<evidence type="ECO:0000313" key="2">
    <source>
        <dbReference type="EMBL" id="MBC8557479.1"/>
    </source>
</evidence>
<feature type="region of interest" description="Disordered" evidence="1">
    <location>
        <begin position="98"/>
        <end position="117"/>
    </location>
</feature>
<evidence type="ECO:0000313" key="3">
    <source>
        <dbReference type="Proteomes" id="UP000637513"/>
    </source>
</evidence>
<name>A0ABR7MUL0_9FIRM</name>
<sequence>MAVFMVDAEKAKGNASTIKSQKRTLQSYSRQIISVANQIRIGNEDRQLKKQLRKISELVNENAKDCENLGNALIEIISLYQKTEKEIVDGEFNKESAATGKNSIEKNDGKSDKQTEDQQSILDKLKEKFNLSDIAMEALKLILGIIPGVNCLIDMYDLVKDLSGALEDGKLSAGEIFTLALDTFSLVADVASFGALLKSMEGVADGIKVAKSGGTAEKLCNVAKNADTRKTAAKKVIDKGTDAAKKMVDGTKNGHKVLEAATKAEKATDKLSEKAAKKIITKAGDTQIRTTVTKKATDYIADRSIKSKTVYKDAQKAAEKYTDKLMENIYSAPKDFVKGKAKEKAKKKIVYALDGGSGSSSW</sequence>
<dbReference type="EMBL" id="JACRSW010000027">
    <property type="protein sequence ID" value="MBC8557479.1"/>
    <property type="molecule type" value="Genomic_DNA"/>
</dbReference>
<proteinExistence type="predicted"/>
<dbReference type="RefSeq" id="WP_249304686.1">
    <property type="nucleotide sequence ID" value="NZ_JACRSW010000027.1"/>
</dbReference>
<organism evidence="2 3">
    <name type="scientific">Jutongia hominis</name>
    <dbReference type="NCBI Taxonomy" id="2763664"/>
    <lineage>
        <taxon>Bacteria</taxon>
        <taxon>Bacillati</taxon>
        <taxon>Bacillota</taxon>
        <taxon>Clostridia</taxon>
        <taxon>Lachnospirales</taxon>
        <taxon>Lachnospiraceae</taxon>
        <taxon>Jutongia</taxon>
    </lineage>
</organism>
<reference evidence="2 3" key="1">
    <citation type="submission" date="2020-08" db="EMBL/GenBank/DDBJ databases">
        <title>Genome public.</title>
        <authorList>
            <person name="Liu C."/>
            <person name="Sun Q."/>
        </authorList>
    </citation>
    <scope>NUCLEOTIDE SEQUENCE [LARGE SCALE GENOMIC DNA]</scope>
    <source>
        <strain evidence="2 3">BX3</strain>
    </source>
</reference>
<dbReference type="Proteomes" id="UP000637513">
    <property type="component" value="Unassembled WGS sequence"/>
</dbReference>
<comment type="caution">
    <text evidence="2">The sequence shown here is derived from an EMBL/GenBank/DDBJ whole genome shotgun (WGS) entry which is preliminary data.</text>
</comment>